<dbReference type="GO" id="GO:0005829">
    <property type="term" value="C:cytosol"/>
    <property type="evidence" value="ECO:0007669"/>
    <property type="project" value="TreeGrafter"/>
</dbReference>
<dbReference type="GO" id="GO:0004643">
    <property type="term" value="F:phosphoribosylaminoimidazolecarboxamide formyltransferase activity"/>
    <property type="evidence" value="ECO:0007669"/>
    <property type="project" value="UniProtKB-UniRule"/>
</dbReference>
<dbReference type="HOGENOM" id="CLU_016316_5_2_0"/>
<name>H0UM96_9BACT</name>
<evidence type="ECO:0000259" key="9">
    <source>
        <dbReference type="PROSITE" id="PS51855"/>
    </source>
</evidence>
<keyword evidence="4 8" id="KW-0808">Transferase</keyword>
<dbReference type="RefSeq" id="WP_008523256.1">
    <property type="nucleotide sequence ID" value="NZ_CM001376.1"/>
</dbReference>
<keyword evidence="5 8" id="KW-0658">Purine biosynthesis</keyword>
<dbReference type="PIRSF" id="PIRSF000414">
    <property type="entry name" value="AICARFT_IMPCHas"/>
    <property type="match status" value="1"/>
</dbReference>
<dbReference type="PROSITE" id="PS51855">
    <property type="entry name" value="MGS"/>
    <property type="match status" value="1"/>
</dbReference>
<dbReference type="SMART" id="SM00798">
    <property type="entry name" value="AICARFT_IMPCHas"/>
    <property type="match status" value="1"/>
</dbReference>
<dbReference type="PANTHER" id="PTHR11692">
    <property type="entry name" value="BIFUNCTIONAL PURINE BIOSYNTHESIS PROTEIN PURH"/>
    <property type="match status" value="1"/>
</dbReference>
<comment type="pathway">
    <text evidence="1 8">Purine metabolism; IMP biosynthesis via de novo pathway; IMP from 5-formamido-1-(5-phospho-D-ribosyl)imidazole-4-carboxamide: step 1/1.</text>
</comment>
<dbReference type="EC" id="2.1.2.3" evidence="8"/>
<sequence>MKKRALLSVSDKTGLEKLARGLIERDFELISSSGTAKFLRSAGLPVTEVADVTGFPSILGGRVKTLHPAVFGGILARRDEPSDLGELVSRNISPIDLVVCNLYPFERAASDGAGTAELVEQIDIGGVSLLRAAAKNFRFVTVLCRPDQYDAALADWDLRGDFSDGFRRHAAVQALNQTARYDAVIVRTLSRSLGEPCPNDAPLALSSVNPLKYGENPYQSAELLLPAASRFPLEIKSGGGLSYNNVLDLDAAMRAFALLRDRPAAAVIKHTTPCGIAQADTLEEAWQLAHACDPVSSFGGVAAVTRNIDAPFARILADRFLEVLLCPSIDDDALAILSARRPKLRIAVWDGVQPQAKGLRSTWTGFLAQDDGLPPLPSPDAGRWVGTPRPELWDDLILAWKAAALSKSNAVAMVKNGATVGIGMGFCSRLFAVEFAARQAGEKARGTVMASDAFFPFPDGVEEAARAGVQAIIQPGGSVKDEEVFAVSEKLGVSQFITGVRTFRH</sequence>
<dbReference type="Proteomes" id="UP000003806">
    <property type="component" value="Chromosome"/>
</dbReference>
<dbReference type="InterPro" id="IPR024051">
    <property type="entry name" value="AICAR_Tfase_dup_dom_sf"/>
</dbReference>
<dbReference type="Gene3D" id="3.40.140.20">
    <property type="match status" value="2"/>
</dbReference>
<evidence type="ECO:0000256" key="4">
    <source>
        <dbReference type="ARBA" id="ARBA00022679"/>
    </source>
</evidence>
<dbReference type="HAMAP" id="MF_00139">
    <property type="entry name" value="PurH"/>
    <property type="match status" value="1"/>
</dbReference>
<dbReference type="PANTHER" id="PTHR11692:SF0">
    <property type="entry name" value="BIFUNCTIONAL PURINE BIOSYNTHESIS PROTEIN ATIC"/>
    <property type="match status" value="1"/>
</dbReference>
<keyword evidence="6 8" id="KW-0378">Hydrolase</keyword>
<dbReference type="CDD" id="cd01421">
    <property type="entry name" value="IMPCH"/>
    <property type="match status" value="1"/>
</dbReference>
<evidence type="ECO:0000313" key="10">
    <source>
        <dbReference type="EMBL" id="EHM13672.1"/>
    </source>
</evidence>
<feature type="domain" description="MGS-like" evidence="9">
    <location>
        <begin position="1"/>
        <end position="144"/>
    </location>
</feature>
<evidence type="ECO:0000256" key="6">
    <source>
        <dbReference type="ARBA" id="ARBA00022801"/>
    </source>
</evidence>
<dbReference type="Pfam" id="PF02142">
    <property type="entry name" value="MGS"/>
    <property type="match status" value="1"/>
</dbReference>
<evidence type="ECO:0000256" key="8">
    <source>
        <dbReference type="HAMAP-Rule" id="MF_00139"/>
    </source>
</evidence>
<evidence type="ECO:0000256" key="7">
    <source>
        <dbReference type="ARBA" id="ARBA00023268"/>
    </source>
</evidence>
<dbReference type="OrthoDB" id="9802065at2"/>
<keyword evidence="7 8" id="KW-0511">Multifunctional enzyme</keyword>
<dbReference type="GO" id="GO:0006189">
    <property type="term" value="P:'de novo' IMP biosynthetic process"/>
    <property type="evidence" value="ECO:0007669"/>
    <property type="project" value="UniProtKB-UniRule"/>
</dbReference>
<keyword evidence="11" id="KW-1185">Reference proteome</keyword>
<comment type="catalytic activity">
    <reaction evidence="8">
        <text>(6R)-10-formyltetrahydrofolate + 5-amino-1-(5-phospho-beta-D-ribosyl)imidazole-4-carboxamide = 5-formamido-1-(5-phospho-D-ribosyl)imidazole-4-carboxamide + (6S)-5,6,7,8-tetrahydrofolate</text>
        <dbReference type="Rhea" id="RHEA:22192"/>
        <dbReference type="ChEBI" id="CHEBI:57453"/>
        <dbReference type="ChEBI" id="CHEBI:58467"/>
        <dbReference type="ChEBI" id="CHEBI:58475"/>
        <dbReference type="ChEBI" id="CHEBI:195366"/>
        <dbReference type="EC" id="2.1.2.3"/>
    </reaction>
</comment>
<dbReference type="EMBL" id="CM001376">
    <property type="protein sequence ID" value="EHM13672.1"/>
    <property type="molecule type" value="Genomic_DNA"/>
</dbReference>
<evidence type="ECO:0000256" key="2">
    <source>
        <dbReference type="ARBA" id="ARBA00004954"/>
    </source>
</evidence>
<dbReference type="FunFam" id="3.40.50.1380:FF:000001">
    <property type="entry name" value="Bifunctional purine biosynthesis protein PurH"/>
    <property type="match status" value="1"/>
</dbReference>
<evidence type="ECO:0000256" key="1">
    <source>
        <dbReference type="ARBA" id="ARBA00004844"/>
    </source>
</evidence>
<dbReference type="Gene3D" id="3.40.50.1380">
    <property type="entry name" value="Methylglyoxal synthase-like domain"/>
    <property type="match status" value="1"/>
</dbReference>
<dbReference type="Pfam" id="PF01808">
    <property type="entry name" value="AICARFT_IMPCHas"/>
    <property type="match status" value="1"/>
</dbReference>
<dbReference type="STRING" id="885272.JonanDRAFT_1308"/>
<dbReference type="eggNOG" id="COG0138">
    <property type="taxonomic scope" value="Bacteria"/>
</dbReference>
<dbReference type="InterPro" id="IPR036914">
    <property type="entry name" value="MGS-like_dom_sf"/>
</dbReference>
<dbReference type="NCBIfam" id="NF002049">
    <property type="entry name" value="PRK00881.1"/>
    <property type="match status" value="1"/>
</dbReference>
<dbReference type="SUPFAM" id="SSF53927">
    <property type="entry name" value="Cytidine deaminase-like"/>
    <property type="match status" value="1"/>
</dbReference>
<dbReference type="InterPro" id="IPR011607">
    <property type="entry name" value="MGS-like_dom"/>
</dbReference>
<comment type="similarity">
    <text evidence="3 8">Belongs to the PurH family.</text>
</comment>
<dbReference type="AlphaFoldDB" id="H0UM96"/>
<dbReference type="SMART" id="SM00851">
    <property type="entry name" value="MGS"/>
    <property type="match status" value="1"/>
</dbReference>
<dbReference type="InterPro" id="IPR002695">
    <property type="entry name" value="PurH-like"/>
</dbReference>
<proteinExistence type="inferred from homology"/>
<accession>H0UM96</accession>
<evidence type="ECO:0000256" key="5">
    <source>
        <dbReference type="ARBA" id="ARBA00022755"/>
    </source>
</evidence>
<comment type="domain">
    <text evidence="8">The IMP cyclohydrolase activity resides in the N-terminal region.</text>
</comment>
<evidence type="ECO:0000313" key="11">
    <source>
        <dbReference type="Proteomes" id="UP000003806"/>
    </source>
</evidence>
<dbReference type="InterPro" id="IPR016193">
    <property type="entry name" value="Cytidine_deaminase-like"/>
</dbReference>
<dbReference type="GO" id="GO:0003937">
    <property type="term" value="F:IMP cyclohydrolase activity"/>
    <property type="evidence" value="ECO:0007669"/>
    <property type="project" value="UniProtKB-UniRule"/>
</dbReference>
<dbReference type="SUPFAM" id="SSF52335">
    <property type="entry name" value="Methylglyoxal synthase-like"/>
    <property type="match status" value="1"/>
</dbReference>
<dbReference type="EC" id="3.5.4.10" evidence="8"/>
<organism evidence="10 11">
    <name type="scientific">Jonquetella anthropi DSM 22815</name>
    <dbReference type="NCBI Taxonomy" id="885272"/>
    <lineage>
        <taxon>Bacteria</taxon>
        <taxon>Thermotogati</taxon>
        <taxon>Synergistota</taxon>
        <taxon>Synergistia</taxon>
        <taxon>Synergistales</taxon>
        <taxon>Dethiosulfovibrionaceae</taxon>
        <taxon>Jonquetella</taxon>
    </lineage>
</organism>
<comment type="catalytic activity">
    <reaction evidence="8">
        <text>IMP + H2O = 5-formamido-1-(5-phospho-D-ribosyl)imidazole-4-carboxamide</text>
        <dbReference type="Rhea" id="RHEA:18445"/>
        <dbReference type="ChEBI" id="CHEBI:15377"/>
        <dbReference type="ChEBI" id="CHEBI:58053"/>
        <dbReference type="ChEBI" id="CHEBI:58467"/>
        <dbReference type="EC" id="3.5.4.10"/>
    </reaction>
</comment>
<gene>
    <name evidence="8" type="primary">purH</name>
    <name evidence="10" type="ORF">JonanDRAFT_1308</name>
</gene>
<protein>
    <recommendedName>
        <fullName evidence="8">Bifunctional purine biosynthesis protein PurH</fullName>
    </recommendedName>
    <domain>
        <recommendedName>
            <fullName evidence="8">Phosphoribosylaminoimidazolecarboxamide formyltransferase</fullName>
            <ecNumber evidence="8">2.1.2.3</ecNumber>
        </recommendedName>
        <alternativeName>
            <fullName evidence="8">AICAR transformylase</fullName>
        </alternativeName>
    </domain>
    <domain>
        <recommendedName>
            <fullName evidence="8">IMP cyclohydrolase</fullName>
            <ecNumber evidence="8">3.5.4.10</ecNumber>
        </recommendedName>
        <alternativeName>
            <fullName evidence="8">ATIC</fullName>
        </alternativeName>
        <alternativeName>
            <fullName evidence="8">IMP synthase</fullName>
        </alternativeName>
        <alternativeName>
            <fullName evidence="8">Inosinicase</fullName>
        </alternativeName>
    </domain>
</protein>
<comment type="pathway">
    <text evidence="2 8">Purine metabolism; IMP biosynthesis via de novo pathway; 5-formamido-1-(5-phospho-D-ribosyl)imidazole-4-carboxamide from 5-amino-1-(5-phospho-D-ribosyl)imidazole-4-carboxamide (10-formyl THF route): step 1/1.</text>
</comment>
<evidence type="ECO:0000256" key="3">
    <source>
        <dbReference type="ARBA" id="ARBA00007667"/>
    </source>
</evidence>
<dbReference type="UniPathway" id="UPA00074">
    <property type="reaction ID" value="UER00133"/>
</dbReference>
<reference evidence="10 11" key="1">
    <citation type="submission" date="2011-11" db="EMBL/GenBank/DDBJ databases">
        <title>The Noncontiguous Finished genome of Jonquetella anthropi DSM 22815.</title>
        <authorList>
            <consortium name="US DOE Joint Genome Institute (JGI-PGF)"/>
            <person name="Lucas S."/>
            <person name="Copeland A."/>
            <person name="Lapidus A."/>
            <person name="Glavina del Rio T."/>
            <person name="Dalin E."/>
            <person name="Tice H."/>
            <person name="Bruce D."/>
            <person name="Goodwin L."/>
            <person name="Pitluck S."/>
            <person name="Peters L."/>
            <person name="Mikhailova N."/>
            <person name="Held B."/>
            <person name="Kyrpides N."/>
            <person name="Mavromatis K."/>
            <person name="Ivanova N."/>
            <person name="Markowitz V."/>
            <person name="Cheng J.-F."/>
            <person name="Hugenholtz P."/>
            <person name="Woyke T."/>
            <person name="Wu D."/>
            <person name="Gronow S."/>
            <person name="Wellnitz S."/>
            <person name="Brambilla E."/>
            <person name="Klenk H.-P."/>
            <person name="Eisen J.A."/>
        </authorList>
    </citation>
    <scope>NUCLEOTIDE SEQUENCE [LARGE SCALE GENOMIC DNA]</scope>
    <source>
        <strain evidence="10 11">DSM 22815</strain>
    </source>
</reference>